<dbReference type="OrthoDB" id="1453999at2"/>
<sequence>MSTHSSIRPEDILSDGVDSASIHGKIVRKGTIAAFLANTETLEHPNSTKQQKQEAIKAMKELAPAVIAVGLHRHVVFKNKEIEQILIDAEQ</sequence>
<evidence type="ECO:0000313" key="1">
    <source>
        <dbReference type="EMBL" id="KTD67069.1"/>
    </source>
</evidence>
<reference evidence="1 2" key="1">
    <citation type="submission" date="2015-11" db="EMBL/GenBank/DDBJ databases">
        <title>Genomic analysis of 38 Legionella species identifies large and diverse effector repertoires.</title>
        <authorList>
            <person name="Burstein D."/>
            <person name="Amaro F."/>
            <person name="Zusman T."/>
            <person name="Lifshitz Z."/>
            <person name="Cohen O."/>
            <person name="Gilbert J.A."/>
            <person name="Pupko T."/>
            <person name="Shuman H.A."/>
            <person name="Segal G."/>
        </authorList>
    </citation>
    <scope>NUCLEOTIDE SEQUENCE [LARGE SCALE GENOMIC DNA]</scope>
    <source>
        <strain evidence="1 2">IMVS3376</strain>
    </source>
</reference>
<dbReference type="AlphaFoldDB" id="A0A0W0ZD23"/>
<dbReference type="RefSeq" id="WP_058512092.1">
    <property type="nucleotide sequence ID" value="NZ_LNYY01000021.1"/>
</dbReference>
<dbReference type="EMBL" id="LNYY01000021">
    <property type="protein sequence ID" value="KTD67069.1"/>
    <property type="molecule type" value="Genomic_DNA"/>
</dbReference>
<proteinExistence type="predicted"/>
<keyword evidence="2" id="KW-1185">Reference proteome</keyword>
<accession>A0A0W0ZD23</accession>
<name>A0A0W0ZD23_9GAMM</name>
<dbReference type="Proteomes" id="UP000054926">
    <property type="component" value="Unassembled WGS sequence"/>
</dbReference>
<gene>
    <name evidence="1" type="ORF">Lste_3275</name>
</gene>
<comment type="caution">
    <text evidence="1">The sequence shown here is derived from an EMBL/GenBank/DDBJ whole genome shotgun (WGS) entry which is preliminary data.</text>
</comment>
<protein>
    <submittedName>
        <fullName evidence="1">Uncharacterized protein</fullName>
    </submittedName>
</protein>
<dbReference type="PATRIC" id="fig|947033.5.peg.3483"/>
<evidence type="ECO:0000313" key="2">
    <source>
        <dbReference type="Proteomes" id="UP000054926"/>
    </source>
</evidence>
<organism evidence="1 2">
    <name type="scientific">Legionella steelei</name>
    <dbReference type="NCBI Taxonomy" id="947033"/>
    <lineage>
        <taxon>Bacteria</taxon>
        <taxon>Pseudomonadati</taxon>
        <taxon>Pseudomonadota</taxon>
        <taxon>Gammaproteobacteria</taxon>
        <taxon>Legionellales</taxon>
        <taxon>Legionellaceae</taxon>
        <taxon>Legionella</taxon>
    </lineage>
</organism>
<dbReference type="STRING" id="947033.Lste_3275"/>